<keyword evidence="2" id="KW-0804">Transcription</keyword>
<reference evidence="4 5" key="1">
    <citation type="submission" date="2020-04" db="EMBL/GenBank/DDBJ databases">
        <authorList>
            <person name="Hitch T.C.A."/>
            <person name="Wylensek D."/>
            <person name="Clavel T."/>
        </authorList>
    </citation>
    <scope>NUCLEOTIDE SEQUENCE [LARGE SCALE GENOMIC DNA]</scope>
    <source>
        <strain evidence="4 5">PG-130-P53-12</strain>
    </source>
</reference>
<dbReference type="Proteomes" id="UP000543804">
    <property type="component" value="Unassembled WGS sequence"/>
</dbReference>
<feature type="domain" description="HTH deoR-type" evidence="3">
    <location>
        <begin position="3"/>
        <end position="58"/>
    </location>
</feature>
<dbReference type="InterPro" id="IPR050313">
    <property type="entry name" value="Carb_Metab_HTH_regulators"/>
</dbReference>
<evidence type="ECO:0000256" key="2">
    <source>
        <dbReference type="ARBA" id="ARBA00023163"/>
    </source>
</evidence>
<dbReference type="RefSeq" id="WP_170077376.1">
    <property type="nucleotide sequence ID" value="NZ_JABAFA010000011.1"/>
</dbReference>
<organism evidence="4 5">
    <name type="scientific">Selenomonas bovis</name>
    <dbReference type="NCBI Taxonomy" id="416586"/>
    <lineage>
        <taxon>Bacteria</taxon>
        <taxon>Bacillati</taxon>
        <taxon>Bacillota</taxon>
        <taxon>Negativicutes</taxon>
        <taxon>Selenomonadales</taxon>
        <taxon>Selenomonadaceae</taxon>
        <taxon>Selenomonas</taxon>
    </lineage>
</organism>
<dbReference type="InterPro" id="IPR001034">
    <property type="entry name" value="DeoR_HTH"/>
</dbReference>
<keyword evidence="1" id="KW-0805">Transcription regulation</keyword>
<dbReference type="PANTHER" id="PTHR30363">
    <property type="entry name" value="HTH-TYPE TRANSCRIPTIONAL REGULATOR SRLR-RELATED"/>
    <property type="match status" value="1"/>
</dbReference>
<dbReference type="AlphaFoldDB" id="A0A848BCQ5"/>
<sequence>MISADRQKLILEYLRQKETVLSSALAKEFGVTLMTIGRDLKQLEEKGLLVRTHGGAMLPGFMEAETSYAKKKSRAVDVKRRLAAAALPFLHPGMTLFLDAGTTTYEIAEQLVSEKLNDLTVITNDLRIALLLYPSKELRTIMLGGRILRETGGVAGALAAEELASYVIDLAILGTSAVTDDLYLVVPTEAKMMFKRQALEKSGAAILVADHTKFHKKKCYKVAPLQAFTHIITDVKEDALVQAGLEEKLIIA</sequence>
<dbReference type="EMBL" id="JABAFA010000011">
    <property type="protein sequence ID" value="NMD98831.1"/>
    <property type="molecule type" value="Genomic_DNA"/>
</dbReference>
<dbReference type="Pfam" id="PF00455">
    <property type="entry name" value="DeoRC"/>
    <property type="match status" value="1"/>
</dbReference>
<dbReference type="SUPFAM" id="SSF100950">
    <property type="entry name" value="NagB/RpiA/CoA transferase-like"/>
    <property type="match status" value="1"/>
</dbReference>
<proteinExistence type="predicted"/>
<name>A0A848BCQ5_9FIRM</name>
<dbReference type="InterPro" id="IPR036390">
    <property type="entry name" value="WH_DNA-bd_sf"/>
</dbReference>
<dbReference type="InterPro" id="IPR036388">
    <property type="entry name" value="WH-like_DNA-bd_sf"/>
</dbReference>
<keyword evidence="5" id="KW-1185">Reference proteome</keyword>
<dbReference type="Pfam" id="PF08220">
    <property type="entry name" value="HTH_DeoR"/>
    <property type="match status" value="1"/>
</dbReference>
<dbReference type="PRINTS" id="PR00037">
    <property type="entry name" value="HTHLACR"/>
</dbReference>
<comment type="caution">
    <text evidence="4">The sequence shown here is derived from an EMBL/GenBank/DDBJ whole genome shotgun (WGS) entry which is preliminary data.</text>
</comment>
<dbReference type="PANTHER" id="PTHR30363:SF46">
    <property type="entry name" value="LYSR FAMILY TRANSCRIPTIONAL REGULATOR"/>
    <property type="match status" value="1"/>
</dbReference>
<protein>
    <submittedName>
        <fullName evidence="4">DeoR/GlpR transcriptional regulator</fullName>
    </submittedName>
</protein>
<evidence type="ECO:0000256" key="1">
    <source>
        <dbReference type="ARBA" id="ARBA00023015"/>
    </source>
</evidence>
<dbReference type="InterPro" id="IPR014036">
    <property type="entry name" value="DeoR-like_C"/>
</dbReference>
<gene>
    <name evidence="4" type="ORF">HF878_04935</name>
</gene>
<dbReference type="Gene3D" id="3.40.50.1360">
    <property type="match status" value="1"/>
</dbReference>
<dbReference type="GO" id="GO:0003700">
    <property type="term" value="F:DNA-binding transcription factor activity"/>
    <property type="evidence" value="ECO:0007669"/>
    <property type="project" value="InterPro"/>
</dbReference>
<evidence type="ECO:0000313" key="5">
    <source>
        <dbReference type="Proteomes" id="UP000543804"/>
    </source>
</evidence>
<dbReference type="Gene3D" id="1.10.10.10">
    <property type="entry name" value="Winged helix-like DNA-binding domain superfamily/Winged helix DNA-binding domain"/>
    <property type="match status" value="1"/>
</dbReference>
<dbReference type="SUPFAM" id="SSF46785">
    <property type="entry name" value="Winged helix' DNA-binding domain"/>
    <property type="match status" value="1"/>
</dbReference>
<dbReference type="SMART" id="SM00420">
    <property type="entry name" value="HTH_DEOR"/>
    <property type="match status" value="1"/>
</dbReference>
<evidence type="ECO:0000259" key="3">
    <source>
        <dbReference type="PROSITE" id="PS51000"/>
    </source>
</evidence>
<dbReference type="InterPro" id="IPR037171">
    <property type="entry name" value="NagB/RpiA_transferase-like"/>
</dbReference>
<accession>A0A848BCQ5</accession>
<evidence type="ECO:0000313" key="4">
    <source>
        <dbReference type="EMBL" id="NMD98831.1"/>
    </source>
</evidence>
<dbReference type="PROSITE" id="PS51000">
    <property type="entry name" value="HTH_DEOR_2"/>
    <property type="match status" value="1"/>
</dbReference>
<dbReference type="SMART" id="SM01134">
    <property type="entry name" value="DeoRC"/>
    <property type="match status" value="1"/>
</dbReference>